<keyword evidence="6 7" id="KW-0961">Cell wall biogenesis/degradation</keyword>
<gene>
    <name evidence="9" type="ORF">FKX85_10175</name>
</gene>
<comment type="similarity">
    <text evidence="2">Belongs to the YkuD family.</text>
</comment>
<name>A0A514CHU2_9BACT</name>
<dbReference type="GO" id="GO:0071555">
    <property type="term" value="P:cell wall organization"/>
    <property type="evidence" value="ECO:0007669"/>
    <property type="project" value="UniProtKB-UniRule"/>
</dbReference>
<dbReference type="InterPro" id="IPR036365">
    <property type="entry name" value="PGBD-like_sf"/>
</dbReference>
<dbReference type="InterPro" id="IPR038063">
    <property type="entry name" value="Transpep_catalytic_dom"/>
</dbReference>
<evidence type="ECO:0000256" key="6">
    <source>
        <dbReference type="ARBA" id="ARBA00023316"/>
    </source>
</evidence>
<protein>
    <submittedName>
        <fullName evidence="9">L,D-transpeptidase family protein</fullName>
    </submittedName>
</protein>
<dbReference type="InterPro" id="IPR045380">
    <property type="entry name" value="LD_TPept_scaffold_dom"/>
</dbReference>
<evidence type="ECO:0000256" key="1">
    <source>
        <dbReference type="ARBA" id="ARBA00004752"/>
    </source>
</evidence>
<evidence type="ECO:0000256" key="4">
    <source>
        <dbReference type="ARBA" id="ARBA00022960"/>
    </source>
</evidence>
<proteinExistence type="inferred from homology"/>
<dbReference type="InterPro" id="IPR052905">
    <property type="entry name" value="LD-transpeptidase_YkuD-like"/>
</dbReference>
<dbReference type="PANTHER" id="PTHR41533">
    <property type="entry name" value="L,D-TRANSPEPTIDASE HI_1667-RELATED"/>
    <property type="match status" value="1"/>
</dbReference>
<dbReference type="Pfam" id="PF03734">
    <property type="entry name" value="YkuD"/>
    <property type="match status" value="1"/>
</dbReference>
<dbReference type="Pfam" id="PF01471">
    <property type="entry name" value="PG_binding_1"/>
    <property type="match status" value="1"/>
</dbReference>
<dbReference type="AlphaFoldDB" id="A0A514CHU2"/>
<organism evidence="9 10">
    <name type="scientific">Echinicola soli</name>
    <dbReference type="NCBI Taxonomy" id="2591634"/>
    <lineage>
        <taxon>Bacteria</taxon>
        <taxon>Pseudomonadati</taxon>
        <taxon>Bacteroidota</taxon>
        <taxon>Cytophagia</taxon>
        <taxon>Cytophagales</taxon>
        <taxon>Cyclobacteriaceae</taxon>
        <taxon>Echinicola</taxon>
    </lineage>
</organism>
<evidence type="ECO:0000256" key="3">
    <source>
        <dbReference type="ARBA" id="ARBA00022679"/>
    </source>
</evidence>
<dbReference type="Gene3D" id="1.10.101.10">
    <property type="entry name" value="PGBD-like superfamily/PGBD"/>
    <property type="match status" value="1"/>
</dbReference>
<dbReference type="PANTHER" id="PTHR41533:SF2">
    <property type="entry name" value="BLR7131 PROTEIN"/>
    <property type="match status" value="1"/>
</dbReference>
<dbReference type="SUPFAM" id="SSF141523">
    <property type="entry name" value="L,D-transpeptidase catalytic domain-like"/>
    <property type="match status" value="1"/>
</dbReference>
<feature type="active site" description="Nucleophile" evidence="7">
    <location>
        <position position="450"/>
    </location>
</feature>
<evidence type="ECO:0000259" key="8">
    <source>
        <dbReference type="PROSITE" id="PS52029"/>
    </source>
</evidence>
<dbReference type="GO" id="GO:0016740">
    <property type="term" value="F:transferase activity"/>
    <property type="evidence" value="ECO:0007669"/>
    <property type="project" value="UniProtKB-KW"/>
</dbReference>
<keyword evidence="3" id="KW-0808">Transferase</keyword>
<dbReference type="PROSITE" id="PS51257">
    <property type="entry name" value="PROKAR_LIPOPROTEIN"/>
    <property type="match status" value="1"/>
</dbReference>
<evidence type="ECO:0000256" key="2">
    <source>
        <dbReference type="ARBA" id="ARBA00005992"/>
    </source>
</evidence>
<dbReference type="KEGG" id="echi:FKX85_10175"/>
<sequence>MDRCQKWIVLGFLFFTACSPELDEDTLEKFKERLKGEALEEVYGVFDYQPIWINAEGLSESGEWFFELLDEEIAADGLDRNDYQYESIKQRIDSINQGGEIDALVSLELEISEAFIHLGNDLHYGRVDPDKRSSKWKMEPKAMDLDVKDILIEIGKGNESSFSEVLDQLRPGNRLYEGLREEMKGVLEAGGSLDKPHIEHKEALEVGDRHQVVVQVRKALEAMGEEGISKSKEPEVYDQELEGAVKRFQKKHGLKEDGVLGEDFWRAINYSTEDLMVKLKVNLERLRWLPDFLSTDGPKVLVNIPNYFMDYIVDQDTVFSTRAVVGKEYYQTPVFTAKMSYVVFSPYWNLPEGILWAETIPAILKDKNYLSEHNMEIVDRQGELVKPNKVPWKKLTKEEGFPYLIRQKPGDDNALGRVKFMFPNSYNIYIHDSPAKALFDRDERAFSHGCIRIANPDDFAAVLLQDKKEWDKEAIAGAMQLEKEKQVNLEHKPSVWILYLTAWRSAGGLQLREDVYGSDKKLAQKMGGEVSNAFF</sequence>
<dbReference type="GO" id="GO:0004180">
    <property type="term" value="F:carboxypeptidase activity"/>
    <property type="evidence" value="ECO:0007669"/>
    <property type="project" value="UniProtKB-ARBA"/>
</dbReference>
<dbReference type="UniPathway" id="UPA00219"/>
<dbReference type="InterPro" id="IPR036366">
    <property type="entry name" value="PGBDSf"/>
</dbReference>
<keyword evidence="4 7" id="KW-0133">Cell shape</keyword>
<accession>A0A514CHU2</accession>
<dbReference type="EMBL" id="CP041253">
    <property type="protein sequence ID" value="QDH79382.1"/>
    <property type="molecule type" value="Genomic_DNA"/>
</dbReference>
<dbReference type="CDD" id="cd16913">
    <property type="entry name" value="YkuD_like"/>
    <property type="match status" value="1"/>
</dbReference>
<dbReference type="RefSeq" id="WP_141614626.1">
    <property type="nucleotide sequence ID" value="NZ_CP041253.1"/>
</dbReference>
<feature type="domain" description="L,D-TPase catalytic" evidence="8">
    <location>
        <begin position="298"/>
        <end position="476"/>
    </location>
</feature>
<dbReference type="GO" id="GO:0009252">
    <property type="term" value="P:peptidoglycan biosynthetic process"/>
    <property type="evidence" value="ECO:0007669"/>
    <property type="project" value="UniProtKB-UniPathway"/>
</dbReference>
<reference evidence="9 10" key="1">
    <citation type="submission" date="2019-06" db="EMBL/GenBank/DDBJ databases">
        <title>Echinicola alkalisoli sp. nov. isolated from saline soil.</title>
        <authorList>
            <person name="Sun J.-Q."/>
            <person name="Xu L."/>
        </authorList>
    </citation>
    <scope>NUCLEOTIDE SEQUENCE [LARGE SCALE GENOMIC DNA]</scope>
    <source>
        <strain evidence="9 10">LN3S3</strain>
    </source>
</reference>
<dbReference type="Gene3D" id="2.40.440.10">
    <property type="entry name" value="L,D-transpeptidase catalytic domain-like"/>
    <property type="match status" value="1"/>
</dbReference>
<keyword evidence="10" id="KW-1185">Reference proteome</keyword>
<dbReference type="PROSITE" id="PS52029">
    <property type="entry name" value="LD_TPASE"/>
    <property type="match status" value="1"/>
</dbReference>
<dbReference type="InterPro" id="IPR002477">
    <property type="entry name" value="Peptidoglycan-bd-like"/>
</dbReference>
<dbReference type="InterPro" id="IPR005490">
    <property type="entry name" value="LD_TPept_cat_dom"/>
</dbReference>
<dbReference type="GO" id="GO:0008360">
    <property type="term" value="P:regulation of cell shape"/>
    <property type="evidence" value="ECO:0007669"/>
    <property type="project" value="UniProtKB-UniRule"/>
</dbReference>
<keyword evidence="5 7" id="KW-0573">Peptidoglycan synthesis</keyword>
<dbReference type="OrthoDB" id="9778545at2"/>
<dbReference type="Pfam" id="PF20142">
    <property type="entry name" value="Scaffold"/>
    <property type="match status" value="1"/>
</dbReference>
<evidence type="ECO:0000313" key="9">
    <source>
        <dbReference type="EMBL" id="QDH79382.1"/>
    </source>
</evidence>
<dbReference type="SUPFAM" id="SSF47090">
    <property type="entry name" value="PGBD-like"/>
    <property type="match status" value="1"/>
</dbReference>
<evidence type="ECO:0000313" key="10">
    <source>
        <dbReference type="Proteomes" id="UP000316614"/>
    </source>
</evidence>
<feature type="active site" description="Proton donor/acceptor" evidence="7">
    <location>
        <position position="431"/>
    </location>
</feature>
<dbReference type="Proteomes" id="UP000316614">
    <property type="component" value="Chromosome"/>
</dbReference>
<evidence type="ECO:0000256" key="7">
    <source>
        <dbReference type="PROSITE-ProRule" id="PRU01373"/>
    </source>
</evidence>
<evidence type="ECO:0000256" key="5">
    <source>
        <dbReference type="ARBA" id="ARBA00022984"/>
    </source>
</evidence>
<comment type="pathway">
    <text evidence="1 7">Cell wall biogenesis; peptidoglycan biosynthesis.</text>
</comment>